<dbReference type="AlphaFoldDB" id="A0A2P2PWB5"/>
<name>A0A2P2PWB5_RHIMU</name>
<accession>A0A2P2PWB5</accession>
<proteinExistence type="predicted"/>
<reference evidence="1" key="1">
    <citation type="submission" date="2018-02" db="EMBL/GenBank/DDBJ databases">
        <title>Rhizophora mucronata_Transcriptome.</title>
        <authorList>
            <person name="Meera S.P."/>
            <person name="Sreeshan A."/>
            <person name="Augustine A."/>
        </authorList>
    </citation>
    <scope>NUCLEOTIDE SEQUENCE</scope>
    <source>
        <tissue evidence="1">Leaf</tissue>
    </source>
</reference>
<organism evidence="1">
    <name type="scientific">Rhizophora mucronata</name>
    <name type="common">Asiatic mangrove</name>
    <dbReference type="NCBI Taxonomy" id="61149"/>
    <lineage>
        <taxon>Eukaryota</taxon>
        <taxon>Viridiplantae</taxon>
        <taxon>Streptophyta</taxon>
        <taxon>Embryophyta</taxon>
        <taxon>Tracheophyta</taxon>
        <taxon>Spermatophyta</taxon>
        <taxon>Magnoliopsida</taxon>
        <taxon>eudicotyledons</taxon>
        <taxon>Gunneridae</taxon>
        <taxon>Pentapetalae</taxon>
        <taxon>rosids</taxon>
        <taxon>fabids</taxon>
        <taxon>Malpighiales</taxon>
        <taxon>Rhizophoraceae</taxon>
        <taxon>Rhizophora</taxon>
    </lineage>
</organism>
<dbReference type="EMBL" id="GGEC01078511">
    <property type="protein sequence ID" value="MBX58995.1"/>
    <property type="molecule type" value="Transcribed_RNA"/>
</dbReference>
<sequence>MNQTIEQKVRTKSAIIVHGSNKLLVYRNCRKVDATRPLN</sequence>
<evidence type="ECO:0000313" key="1">
    <source>
        <dbReference type="EMBL" id="MBX58995.1"/>
    </source>
</evidence>
<protein>
    <submittedName>
        <fullName evidence="1">Uncharacterized protein</fullName>
    </submittedName>
</protein>